<organism evidence="1 2">
    <name type="scientific">Camellia lanceoleosa</name>
    <dbReference type="NCBI Taxonomy" id="1840588"/>
    <lineage>
        <taxon>Eukaryota</taxon>
        <taxon>Viridiplantae</taxon>
        <taxon>Streptophyta</taxon>
        <taxon>Embryophyta</taxon>
        <taxon>Tracheophyta</taxon>
        <taxon>Spermatophyta</taxon>
        <taxon>Magnoliopsida</taxon>
        <taxon>eudicotyledons</taxon>
        <taxon>Gunneridae</taxon>
        <taxon>Pentapetalae</taxon>
        <taxon>asterids</taxon>
        <taxon>Ericales</taxon>
        <taxon>Theaceae</taxon>
        <taxon>Camellia</taxon>
    </lineage>
</organism>
<evidence type="ECO:0000313" key="1">
    <source>
        <dbReference type="EMBL" id="KAI7993173.1"/>
    </source>
</evidence>
<evidence type="ECO:0000313" key="2">
    <source>
        <dbReference type="Proteomes" id="UP001060215"/>
    </source>
</evidence>
<name>A0ACC0FXZ2_9ERIC</name>
<dbReference type="EMBL" id="CM045769">
    <property type="protein sequence ID" value="KAI7993173.1"/>
    <property type="molecule type" value="Genomic_DNA"/>
</dbReference>
<reference evidence="1 2" key="1">
    <citation type="journal article" date="2022" name="Plant J.">
        <title>Chromosome-level genome of Camellia lanceoleosa provides a valuable resource for understanding genome evolution and self-incompatibility.</title>
        <authorList>
            <person name="Gong W."/>
            <person name="Xiao S."/>
            <person name="Wang L."/>
            <person name="Liao Z."/>
            <person name="Chang Y."/>
            <person name="Mo W."/>
            <person name="Hu G."/>
            <person name="Li W."/>
            <person name="Zhao G."/>
            <person name="Zhu H."/>
            <person name="Hu X."/>
            <person name="Ji K."/>
            <person name="Xiang X."/>
            <person name="Song Q."/>
            <person name="Yuan D."/>
            <person name="Jin S."/>
            <person name="Zhang L."/>
        </authorList>
    </citation>
    <scope>NUCLEOTIDE SEQUENCE [LARGE SCALE GENOMIC DNA]</scope>
    <source>
        <strain evidence="1">SQ_2022a</strain>
    </source>
</reference>
<proteinExistence type="predicted"/>
<protein>
    <submittedName>
        <fullName evidence="1">V-type proton ATPase subunit E</fullName>
    </submittedName>
</protein>
<comment type="caution">
    <text evidence="1">The sequence shown here is derived from an EMBL/GenBank/DDBJ whole genome shotgun (WGS) entry which is preliminary data.</text>
</comment>
<dbReference type="Proteomes" id="UP001060215">
    <property type="component" value="Chromosome 12"/>
</dbReference>
<keyword evidence="2" id="KW-1185">Reference proteome</keyword>
<sequence length="970" mass="108610">MNDADVSKQIQQMVRFIRQEAEEKANEISVSAEEEFNIEKLQLVEAEKRRSDKSTSVKRSNEYSMQLNASRIKVLQAQDDVVNSMKDAAAKELLNVSHDHHVYRKLLKELIVQSLLRLKEPAVLLRCRKEDLNHVEHVVHSAKEEYADKAKVHAPEIVVDSIYLPAAPSHHNAHGPFCSGGVVLASRDGKIVFENSLDARLDVVFRKKLPEIRKQLFGQVTTCGFRVDDHSDSHLKPTGAHRWASSGGSRWTRYCERKKQEELAMLSKRKCGVNMTRRVLFKQPKEVHLAHLRTTPFWIMFEAILNNQLDHTEFRKGNDLIVRIIKSYSVREGKFVLGGRGVDVTDDDMKLLFGLQGGSAFLDMTPRPRPAFDFVQRRCPGTSRITAKLFWLCEHTDIVKAKYGHRFPRFLRWDVDEVISSCQSLKLSDPNKFEVLTHELVIQAHEMAILEGRGLMGDMNVGLVENDGVKETGVAAHVMSNSERGVVSGEGVEGGDGEFLHPYSSPKGRNSSELVGPSSPSIRKCDAGDSEIVMELKEESIFKVKDEECKKLVAENAELRRSLAALEEQVAEQAVHNVTQHFASVNVTNNCFEECGDGNPVDVENGRDNCPNVEGGIMVDASPVTYVPLVDNNEIPLLTEGCSVVDGVNSFVRNIKGKVRKNLKLPGYEYPELRRRERTMKNEVSLSKPGGVGSSVNVMQREGVVDVEYVGDAKKFFSGFGITNRNTVWKMMTEREKDVISTAYERYGDRAVMWVGRADGNAVYFSDVRSLVRQLGVRGNVSGVIDAFAEVLSDDQERLNSGKEFPENSYFFSSICWDVLKGDNVEAKFNYVKSNLHAGRGARYMHFPLCHLGHWTLLVYDTEDGSWKHYNSMRSRSGTGGVHYAEAVKLVQKHCHRHSAASDGGKRLGSAGCMDCAIIVCAVMRQYVYHVDVGRSLEGGNCSVLRADMVRKFIGDPICGVMSNMGQMMG</sequence>
<gene>
    <name evidence="1" type="ORF">LOK49_LG11G02240</name>
</gene>
<accession>A0ACC0FXZ2</accession>